<dbReference type="Pfam" id="PF16158">
    <property type="entry name" value="N_BRCA1_IG"/>
    <property type="match status" value="1"/>
</dbReference>
<sequence>MLMFQKMGTTDHDTLVRQFQTIVPGVEVEIAKFYLDANSWSLQNAIASFFEFGGEEVKKQISVLNRQKPQMTFTVKEDGTGDQCNYIVGTRVRKVWHIVNSGQTKWPDGCTLDHIGGETFGLQKTIQIPALEPSIGGDLALEIIVPQMPGQYHGSWMMSTGGENAMHFGEPIWVIISATALPPPQFGLTPNFSFQAYPPMTMPPPTVPPTIPVGVNPMLWQQQQYQQQMLQNAQPQNFGGQ</sequence>
<dbReference type="InterPro" id="IPR009060">
    <property type="entry name" value="UBA-like_sf"/>
</dbReference>
<evidence type="ECO:0000313" key="2">
    <source>
        <dbReference type="EMBL" id="NDV35766.1"/>
    </source>
</evidence>
<dbReference type="Pfam" id="PF14555">
    <property type="entry name" value="UBA_4"/>
    <property type="match status" value="1"/>
</dbReference>
<dbReference type="EMBL" id="GIBP01006797">
    <property type="protein sequence ID" value="NDV35766.1"/>
    <property type="molecule type" value="Transcribed_RNA"/>
</dbReference>
<dbReference type="PANTHER" id="PTHR20930">
    <property type="entry name" value="OVARIAN CARCINOMA ANTIGEN CA125-RELATED"/>
    <property type="match status" value="1"/>
</dbReference>
<dbReference type="InterPro" id="IPR039517">
    <property type="entry name" value="C6orf106_UBA-like"/>
</dbReference>
<dbReference type="InterPro" id="IPR013783">
    <property type="entry name" value="Ig-like_fold"/>
</dbReference>
<evidence type="ECO:0000259" key="1">
    <source>
        <dbReference type="Pfam" id="PF16158"/>
    </source>
</evidence>
<dbReference type="Gene3D" id="2.60.40.10">
    <property type="entry name" value="Immunoglobulins"/>
    <property type="match status" value="1"/>
</dbReference>
<dbReference type="SUPFAM" id="SSF46934">
    <property type="entry name" value="UBA-like"/>
    <property type="match status" value="1"/>
</dbReference>
<name>A0A6B2LFF1_9EUKA</name>
<dbReference type="InterPro" id="IPR032350">
    <property type="entry name" value="Nbr1_FW"/>
</dbReference>
<accession>A0A6B2LFF1</accession>
<dbReference type="AlphaFoldDB" id="A0A6B2LFF1"/>
<organism evidence="2">
    <name type="scientific">Arcella intermedia</name>
    <dbReference type="NCBI Taxonomy" id="1963864"/>
    <lineage>
        <taxon>Eukaryota</taxon>
        <taxon>Amoebozoa</taxon>
        <taxon>Tubulinea</taxon>
        <taxon>Elardia</taxon>
        <taxon>Arcellinida</taxon>
        <taxon>Sphaerothecina</taxon>
        <taxon>Arcellidae</taxon>
        <taxon>Arcella</taxon>
    </lineage>
</organism>
<protein>
    <recommendedName>
        <fullName evidence="1">Nbr1 FW domain-containing protein</fullName>
    </recommendedName>
</protein>
<feature type="domain" description="Nbr1 FW" evidence="1">
    <location>
        <begin position="82"/>
        <end position="177"/>
    </location>
</feature>
<dbReference type="CDD" id="cd14947">
    <property type="entry name" value="NBR1_like"/>
    <property type="match status" value="1"/>
</dbReference>
<dbReference type="PANTHER" id="PTHR20930:SF0">
    <property type="entry name" value="PROTEIN ILRUN"/>
    <property type="match status" value="1"/>
</dbReference>
<reference evidence="2" key="1">
    <citation type="journal article" date="2020" name="J. Eukaryot. Microbiol.">
        <title>De novo Sequencing, Assembly and Annotation of the Transcriptome for the Free-Living Testate Amoeba Arcella intermedia.</title>
        <authorList>
            <person name="Ribeiro G.M."/>
            <person name="Porfirio-Sousa A.L."/>
            <person name="Maurer-Alcala X.X."/>
            <person name="Katz L.A."/>
            <person name="Lahr D.J.G."/>
        </authorList>
    </citation>
    <scope>NUCLEOTIDE SEQUENCE</scope>
</reference>
<dbReference type="CDD" id="cd14349">
    <property type="entry name" value="UBA_CF106"/>
    <property type="match status" value="1"/>
</dbReference>
<proteinExistence type="predicted"/>
<dbReference type="Gene3D" id="1.10.8.10">
    <property type="entry name" value="DNA helicase RuvA subunit, C-terminal domain"/>
    <property type="match status" value="1"/>
</dbReference>